<proteinExistence type="inferred from homology"/>
<dbReference type="PIRSF" id="PIRSF004486">
    <property type="entry name" value="MraW"/>
    <property type="match status" value="1"/>
</dbReference>
<keyword evidence="8" id="KW-1185">Reference proteome</keyword>
<evidence type="ECO:0000256" key="4">
    <source>
        <dbReference type="ARBA" id="ARBA00022679"/>
    </source>
</evidence>
<dbReference type="HAMAP" id="MF_01007">
    <property type="entry name" value="16SrRNA_methyltr_H"/>
    <property type="match status" value="1"/>
</dbReference>
<comment type="similarity">
    <text evidence="1 6">Belongs to the methyltransferase superfamily. RsmH family.</text>
</comment>
<keyword evidence="2 6" id="KW-0698">rRNA processing</keyword>
<feature type="binding site" evidence="6">
    <location>
        <position position="101"/>
    </location>
    <ligand>
        <name>S-adenosyl-L-methionine</name>
        <dbReference type="ChEBI" id="CHEBI:59789"/>
    </ligand>
</feature>
<evidence type="ECO:0000256" key="6">
    <source>
        <dbReference type="HAMAP-Rule" id="MF_01007"/>
    </source>
</evidence>
<dbReference type="GO" id="GO:0071424">
    <property type="term" value="F:rRNA (cytosine-N4-)-methyltransferase activity"/>
    <property type="evidence" value="ECO:0007669"/>
    <property type="project" value="UniProtKB-UniRule"/>
</dbReference>
<dbReference type="GO" id="GO:0070475">
    <property type="term" value="P:rRNA base methylation"/>
    <property type="evidence" value="ECO:0007669"/>
    <property type="project" value="UniProtKB-UniRule"/>
</dbReference>
<dbReference type="OrthoDB" id="9806637at2"/>
<dbReference type="SUPFAM" id="SSF53335">
    <property type="entry name" value="S-adenosyl-L-methionine-dependent methyltransferases"/>
    <property type="match status" value="1"/>
</dbReference>
<name>A0A1X7I7Z5_9BACT</name>
<dbReference type="Pfam" id="PF01795">
    <property type="entry name" value="Methyltransf_5"/>
    <property type="match status" value="1"/>
</dbReference>
<dbReference type="NCBIfam" id="TIGR00006">
    <property type="entry name" value="16S rRNA (cytosine(1402)-N(4))-methyltransferase RsmH"/>
    <property type="match status" value="1"/>
</dbReference>
<comment type="catalytic activity">
    <reaction evidence="6">
        <text>cytidine(1402) in 16S rRNA + S-adenosyl-L-methionine = N(4)-methylcytidine(1402) in 16S rRNA + S-adenosyl-L-homocysteine + H(+)</text>
        <dbReference type="Rhea" id="RHEA:42928"/>
        <dbReference type="Rhea" id="RHEA-COMP:10286"/>
        <dbReference type="Rhea" id="RHEA-COMP:10287"/>
        <dbReference type="ChEBI" id="CHEBI:15378"/>
        <dbReference type="ChEBI" id="CHEBI:57856"/>
        <dbReference type="ChEBI" id="CHEBI:59789"/>
        <dbReference type="ChEBI" id="CHEBI:74506"/>
        <dbReference type="ChEBI" id="CHEBI:82748"/>
        <dbReference type="EC" id="2.1.1.199"/>
    </reaction>
</comment>
<dbReference type="GO" id="GO:0005737">
    <property type="term" value="C:cytoplasm"/>
    <property type="evidence" value="ECO:0007669"/>
    <property type="project" value="UniProtKB-SubCell"/>
</dbReference>
<keyword evidence="4 6" id="KW-0808">Transferase</keyword>
<evidence type="ECO:0000256" key="3">
    <source>
        <dbReference type="ARBA" id="ARBA00022603"/>
    </source>
</evidence>
<dbReference type="EMBL" id="FXBB01000001">
    <property type="protein sequence ID" value="SMG10018.1"/>
    <property type="molecule type" value="Genomic_DNA"/>
</dbReference>
<evidence type="ECO:0000313" key="8">
    <source>
        <dbReference type="Proteomes" id="UP000193355"/>
    </source>
</evidence>
<feature type="binding site" evidence="6">
    <location>
        <position position="53"/>
    </location>
    <ligand>
        <name>S-adenosyl-L-methionine</name>
        <dbReference type="ChEBI" id="CHEBI:59789"/>
    </ligand>
</feature>
<comment type="subcellular location">
    <subcellularLocation>
        <location evidence="6">Cytoplasm</location>
    </subcellularLocation>
</comment>
<keyword evidence="3 6" id="KW-0489">Methyltransferase</keyword>
<dbReference type="Proteomes" id="UP000193355">
    <property type="component" value="Unassembled WGS sequence"/>
</dbReference>
<dbReference type="PANTHER" id="PTHR11265">
    <property type="entry name" value="S-ADENOSYL-METHYLTRANSFERASE MRAW"/>
    <property type="match status" value="1"/>
</dbReference>
<dbReference type="EC" id="2.1.1.199" evidence="6"/>
<keyword evidence="5 6" id="KW-0949">S-adenosyl-L-methionine</keyword>
<dbReference type="AlphaFoldDB" id="A0A1X7I7Z5"/>
<accession>A0A1X7I7Z5</accession>
<evidence type="ECO:0000256" key="2">
    <source>
        <dbReference type="ARBA" id="ARBA00022552"/>
    </source>
</evidence>
<feature type="binding site" evidence="6">
    <location>
        <begin position="34"/>
        <end position="36"/>
    </location>
    <ligand>
        <name>S-adenosyl-L-methionine</name>
        <dbReference type="ChEBI" id="CHEBI:59789"/>
    </ligand>
</feature>
<evidence type="ECO:0000256" key="1">
    <source>
        <dbReference type="ARBA" id="ARBA00010396"/>
    </source>
</evidence>
<reference evidence="8" key="1">
    <citation type="submission" date="2017-04" db="EMBL/GenBank/DDBJ databases">
        <authorList>
            <person name="Varghese N."/>
            <person name="Submissions S."/>
        </authorList>
    </citation>
    <scope>NUCLEOTIDE SEQUENCE [LARGE SCALE GENOMIC DNA]</scope>
    <source>
        <strain evidence="8">USBA 82</strain>
    </source>
</reference>
<dbReference type="RefSeq" id="WP_085543458.1">
    <property type="nucleotide sequence ID" value="NZ_FXBB01000001.1"/>
</dbReference>
<dbReference type="SUPFAM" id="SSF81799">
    <property type="entry name" value="Putative methyltransferase TM0872, insert domain"/>
    <property type="match status" value="1"/>
</dbReference>
<evidence type="ECO:0000256" key="5">
    <source>
        <dbReference type="ARBA" id="ARBA00022691"/>
    </source>
</evidence>
<dbReference type="STRING" id="561720.SAMN06275492_101170"/>
<organism evidence="7 8">
    <name type="scientific">Dethiosulfovibrio salsuginis</name>
    <dbReference type="NCBI Taxonomy" id="561720"/>
    <lineage>
        <taxon>Bacteria</taxon>
        <taxon>Thermotogati</taxon>
        <taxon>Synergistota</taxon>
        <taxon>Synergistia</taxon>
        <taxon>Synergistales</taxon>
        <taxon>Dethiosulfovibrionaceae</taxon>
        <taxon>Dethiosulfovibrio</taxon>
    </lineage>
</organism>
<gene>
    <name evidence="6" type="primary">rsmH</name>
    <name evidence="7" type="ORF">SAMN06275492_101170</name>
</gene>
<feature type="binding site" evidence="6">
    <location>
        <position position="108"/>
    </location>
    <ligand>
        <name>S-adenosyl-L-methionine</name>
        <dbReference type="ChEBI" id="CHEBI:59789"/>
    </ligand>
</feature>
<keyword evidence="6" id="KW-0963">Cytoplasm</keyword>
<sequence length="303" mass="33843">MTIEHVPVMIDQVLEQFDSIDRFELLLDGTLGLGGYSEAILDRFQDVRVIGVDQDPYAIEIASSRLARFGDRFIPVMDNFSNISGIVGGLGFDHVDGIVFDLGISNMQITVPERGFSFRENGPLDMRMDGGRQDGISAGEMINQLSAPELSDIFRVYGEERHSWMIAKGIVRFREKFGPILDTFSLVEAIRSSLPAPAMRKAKGHPARKVFQALRIVVNGEMEALKEGLDGAIEVISPGGVIVVVGYHSLEDRIVKWKFREWKDETEGTIMTRKALLPSEEEVERNPKSRSAKLRAFMANIPM</sequence>
<feature type="binding site" evidence="6">
    <location>
        <position position="80"/>
    </location>
    <ligand>
        <name>S-adenosyl-L-methionine</name>
        <dbReference type="ChEBI" id="CHEBI:59789"/>
    </ligand>
</feature>
<dbReference type="Gene3D" id="1.10.150.170">
    <property type="entry name" value="Putative methyltransferase TM0872, insert domain"/>
    <property type="match status" value="1"/>
</dbReference>
<evidence type="ECO:0000313" key="7">
    <source>
        <dbReference type="EMBL" id="SMG10018.1"/>
    </source>
</evidence>
<dbReference type="PANTHER" id="PTHR11265:SF0">
    <property type="entry name" value="12S RRNA N4-METHYLCYTIDINE METHYLTRANSFERASE"/>
    <property type="match status" value="1"/>
</dbReference>
<dbReference type="InterPro" id="IPR029063">
    <property type="entry name" value="SAM-dependent_MTases_sf"/>
</dbReference>
<comment type="function">
    <text evidence="6">Specifically methylates the N4 position of cytidine in position 1402 (C1402) of 16S rRNA.</text>
</comment>
<dbReference type="InterPro" id="IPR023397">
    <property type="entry name" value="SAM-dep_MeTrfase_MraW_recog"/>
</dbReference>
<protein>
    <recommendedName>
        <fullName evidence="6">Ribosomal RNA small subunit methyltransferase H</fullName>
        <ecNumber evidence="6">2.1.1.199</ecNumber>
    </recommendedName>
    <alternativeName>
        <fullName evidence="6">16S rRNA m(4)C1402 methyltransferase</fullName>
    </alternativeName>
    <alternativeName>
        <fullName evidence="6">rRNA (cytosine-N(4)-)-methyltransferase RsmH</fullName>
    </alternativeName>
</protein>
<dbReference type="InterPro" id="IPR002903">
    <property type="entry name" value="RsmH"/>
</dbReference>
<dbReference type="Gene3D" id="3.40.50.150">
    <property type="entry name" value="Vaccinia Virus protein VP39"/>
    <property type="match status" value="1"/>
</dbReference>